<protein>
    <submittedName>
        <fullName evidence="2">Zinc-ribbon domain-containing protein</fullName>
    </submittedName>
</protein>
<sequence>MSSTIELLVALAISSLAILAVAWPLLKKEAPLALVDDDRLLELLHRKEQVLQAIKDLEFDYRVGKLSEEDYRLYDQQLRRQAISLLMQIEKIAPESAQLDASLEQEILQRRRVPGEAPLPVDGNQTDMTLLSSTSTAEKQANRHRYCTQCGHPLESSHKFCAMCGTPVESKAACRKDLILII</sequence>
<organism evidence="2">
    <name type="scientific">Caldilinea aerophila</name>
    <dbReference type="NCBI Taxonomy" id="133453"/>
    <lineage>
        <taxon>Bacteria</taxon>
        <taxon>Bacillati</taxon>
        <taxon>Chloroflexota</taxon>
        <taxon>Caldilineae</taxon>
        <taxon>Caldilineales</taxon>
        <taxon>Caldilineaceae</taxon>
        <taxon>Caldilinea</taxon>
    </lineage>
</organism>
<name>A0A7C1JJ70_9CHLR</name>
<accession>A0A7C1JJ70</accession>
<evidence type="ECO:0000259" key="1">
    <source>
        <dbReference type="Pfam" id="PF13240"/>
    </source>
</evidence>
<feature type="domain" description="Zinc-ribbon" evidence="1">
    <location>
        <begin position="146"/>
        <end position="168"/>
    </location>
</feature>
<evidence type="ECO:0000313" key="2">
    <source>
        <dbReference type="EMBL" id="HDX32781.1"/>
    </source>
</evidence>
<gene>
    <name evidence="2" type="ORF">ENQ20_15035</name>
</gene>
<comment type="caution">
    <text evidence="2">The sequence shown here is derived from an EMBL/GenBank/DDBJ whole genome shotgun (WGS) entry which is preliminary data.</text>
</comment>
<dbReference type="Pfam" id="PF13240">
    <property type="entry name" value="Zn_Ribbon_1"/>
    <property type="match status" value="1"/>
</dbReference>
<dbReference type="AlphaFoldDB" id="A0A7C1JJ70"/>
<proteinExistence type="predicted"/>
<dbReference type="InterPro" id="IPR026870">
    <property type="entry name" value="Zinc_ribbon_dom"/>
</dbReference>
<reference evidence="2" key="1">
    <citation type="journal article" date="2020" name="mSystems">
        <title>Genome- and Community-Level Interaction Insights into Carbon Utilization and Element Cycling Functions of Hydrothermarchaeota in Hydrothermal Sediment.</title>
        <authorList>
            <person name="Zhou Z."/>
            <person name="Liu Y."/>
            <person name="Xu W."/>
            <person name="Pan J."/>
            <person name="Luo Z.H."/>
            <person name="Li M."/>
        </authorList>
    </citation>
    <scope>NUCLEOTIDE SEQUENCE [LARGE SCALE GENOMIC DNA]</scope>
    <source>
        <strain evidence="2">SpSt-289</strain>
    </source>
</reference>
<dbReference type="EMBL" id="DSMG01000158">
    <property type="protein sequence ID" value="HDX32781.1"/>
    <property type="molecule type" value="Genomic_DNA"/>
</dbReference>